<dbReference type="EMBL" id="BLKT01000003">
    <property type="protein sequence ID" value="GFG62407.1"/>
    <property type="molecule type" value="Genomic_DNA"/>
</dbReference>
<keyword evidence="5" id="KW-0210">Decarboxylase</keyword>
<name>A0A7I9WYY7_9MYCO</name>
<evidence type="ECO:0000259" key="8">
    <source>
        <dbReference type="Pfam" id="PF09349"/>
    </source>
</evidence>
<feature type="domain" description="Oxo-4-hydroxy-4-carboxy-5-ureidoimidazoline decarboxylase" evidence="8">
    <location>
        <begin position="22"/>
        <end position="170"/>
    </location>
</feature>
<dbReference type="GO" id="GO:0051997">
    <property type="term" value="F:2-oxo-4-hydroxy-4-carboxy-5-ureidoimidazoline decarboxylase activity"/>
    <property type="evidence" value="ECO:0007669"/>
    <property type="project" value="UniProtKB-EC"/>
</dbReference>
<evidence type="ECO:0000256" key="1">
    <source>
        <dbReference type="ARBA" id="ARBA00001163"/>
    </source>
</evidence>
<dbReference type="GO" id="GO:0006144">
    <property type="term" value="P:purine nucleobase metabolic process"/>
    <property type="evidence" value="ECO:0007669"/>
    <property type="project" value="UniProtKB-KW"/>
</dbReference>
<keyword evidence="6" id="KW-0456">Lyase</keyword>
<reference evidence="9 10" key="1">
    <citation type="journal article" date="2019" name="Emerg. Microbes Infect.">
        <title>Comprehensive subspecies identification of 175 nontuberculous mycobacteria species based on 7547 genomic profiles.</title>
        <authorList>
            <person name="Matsumoto Y."/>
            <person name="Kinjo T."/>
            <person name="Motooka D."/>
            <person name="Nabeya D."/>
            <person name="Jung N."/>
            <person name="Uechi K."/>
            <person name="Horii T."/>
            <person name="Iida T."/>
            <person name="Fujita J."/>
            <person name="Nakamura S."/>
        </authorList>
    </citation>
    <scope>NUCLEOTIDE SEQUENCE [LARGE SCALE GENOMIC DNA]</scope>
    <source>
        <strain evidence="9 10">JCM 13392</strain>
    </source>
</reference>
<evidence type="ECO:0000256" key="2">
    <source>
        <dbReference type="ARBA" id="ARBA00004754"/>
    </source>
</evidence>
<dbReference type="EC" id="4.1.1.97" evidence="3"/>
<evidence type="ECO:0000313" key="10">
    <source>
        <dbReference type="Proteomes" id="UP000465241"/>
    </source>
</evidence>
<protein>
    <recommendedName>
        <fullName evidence="3">2-oxo-4-hydroxy-4-carboxy-5-ureidoimidazoline decarboxylase</fullName>
        <ecNumber evidence="3">4.1.1.97</ecNumber>
    </recommendedName>
</protein>
<dbReference type="AlphaFoldDB" id="A0A7I9WYY7"/>
<dbReference type="PANTHER" id="PTHR43466">
    <property type="entry name" value="2-OXO-4-HYDROXY-4-CARBOXY-5-UREIDOIMIDAZOLINE DECARBOXYLASE-RELATED"/>
    <property type="match status" value="1"/>
</dbReference>
<evidence type="ECO:0000256" key="5">
    <source>
        <dbReference type="ARBA" id="ARBA00022793"/>
    </source>
</evidence>
<evidence type="ECO:0000256" key="3">
    <source>
        <dbReference type="ARBA" id="ARBA00012257"/>
    </source>
</evidence>
<comment type="caution">
    <text evidence="9">The sequence shown here is derived from an EMBL/GenBank/DDBJ whole genome shotgun (WGS) entry which is preliminary data.</text>
</comment>
<proteinExistence type="predicted"/>
<dbReference type="SUPFAM" id="SSF158694">
    <property type="entry name" value="UraD-Like"/>
    <property type="match status" value="1"/>
</dbReference>
<keyword evidence="7" id="KW-0175">Coiled coil</keyword>
<dbReference type="Pfam" id="PF09349">
    <property type="entry name" value="OHCU_decarbox"/>
    <property type="match status" value="1"/>
</dbReference>
<dbReference type="InterPro" id="IPR036778">
    <property type="entry name" value="OHCU_decarboxylase_sf"/>
</dbReference>
<accession>A0A7I9WYY7</accession>
<evidence type="ECO:0000313" key="9">
    <source>
        <dbReference type="EMBL" id="GFG62407.1"/>
    </source>
</evidence>
<organism evidence="9 10">
    <name type="scientific">Mycolicibacterium murale</name>
    <dbReference type="NCBI Taxonomy" id="182220"/>
    <lineage>
        <taxon>Bacteria</taxon>
        <taxon>Bacillati</taxon>
        <taxon>Actinomycetota</taxon>
        <taxon>Actinomycetes</taxon>
        <taxon>Mycobacteriales</taxon>
        <taxon>Mycobacteriaceae</taxon>
        <taxon>Mycolicibacterium</taxon>
    </lineage>
</organism>
<dbReference type="GO" id="GO:0019628">
    <property type="term" value="P:urate catabolic process"/>
    <property type="evidence" value="ECO:0007669"/>
    <property type="project" value="TreeGrafter"/>
</dbReference>
<evidence type="ECO:0000256" key="6">
    <source>
        <dbReference type="ARBA" id="ARBA00023239"/>
    </source>
</evidence>
<dbReference type="PANTHER" id="PTHR43466:SF1">
    <property type="entry name" value="2-OXO-4-HYDROXY-4-CARBOXY-5-UREIDOIMIDAZOLINE DECARBOXYLASE-RELATED"/>
    <property type="match status" value="1"/>
</dbReference>
<dbReference type="Gene3D" id="1.10.3330.10">
    <property type="entry name" value="Oxo-4-hydroxy-4-carboxy-5-ureidoimidazoline decarboxylase"/>
    <property type="match status" value="1"/>
</dbReference>
<keyword evidence="4" id="KW-0659">Purine metabolism</keyword>
<keyword evidence="10" id="KW-1185">Reference proteome</keyword>
<comment type="catalytic activity">
    <reaction evidence="1">
        <text>5-hydroxy-2-oxo-4-ureido-2,5-dihydro-1H-imidazole-5-carboxylate + H(+) = (S)-allantoin + CO2</text>
        <dbReference type="Rhea" id="RHEA:26301"/>
        <dbReference type="ChEBI" id="CHEBI:15378"/>
        <dbReference type="ChEBI" id="CHEBI:15678"/>
        <dbReference type="ChEBI" id="CHEBI:16526"/>
        <dbReference type="ChEBI" id="CHEBI:58639"/>
        <dbReference type="EC" id="4.1.1.97"/>
    </reaction>
</comment>
<gene>
    <name evidence="9" type="ORF">MMUR_65430</name>
</gene>
<dbReference type="InterPro" id="IPR018020">
    <property type="entry name" value="OHCU_decarboxylase"/>
</dbReference>
<evidence type="ECO:0000256" key="7">
    <source>
        <dbReference type="SAM" id="Coils"/>
    </source>
</evidence>
<comment type="pathway">
    <text evidence="2">Purine metabolism; urate degradation; (S)-allantoin from urate: step 3/3.</text>
</comment>
<evidence type="ECO:0000256" key="4">
    <source>
        <dbReference type="ARBA" id="ARBA00022631"/>
    </source>
</evidence>
<sequence length="182" mass="20454">MLWRSDHVCVLLHQGIGLEAFNTLPERRAVHALYECCNSLSLARALARGRAYGSHAALFRRADALLFSLPDEAIDVILEAYPHVGARPRSVKSAAEQCSVWNDDEAVMTALREGSVRYRERFGFEFVMFVGGVGCTEVSAAMAERMHNELETERKVVRNELAKINRTRLERMLGPEGGFSNW</sequence>
<dbReference type="Proteomes" id="UP000465241">
    <property type="component" value="Unassembled WGS sequence"/>
</dbReference>
<dbReference type="NCBIfam" id="NF010372">
    <property type="entry name" value="PRK13798.1"/>
    <property type="match status" value="1"/>
</dbReference>
<feature type="coiled-coil region" evidence="7">
    <location>
        <begin position="140"/>
        <end position="167"/>
    </location>
</feature>